<comment type="caution">
    <text evidence="1">The sequence shown here is derived from an EMBL/GenBank/DDBJ whole genome shotgun (WGS) entry which is preliminary data.</text>
</comment>
<keyword evidence="2" id="KW-1185">Reference proteome</keyword>
<evidence type="ECO:0000313" key="2">
    <source>
        <dbReference type="Proteomes" id="UP001283361"/>
    </source>
</evidence>
<protein>
    <submittedName>
        <fullName evidence="1">Uncharacterized protein</fullName>
    </submittedName>
</protein>
<gene>
    <name evidence="1" type="ORF">RRG08_049876</name>
</gene>
<sequence>MIPDRYLPTLDGRLAAAMTASPVAPRPEIWIKTFTRRTPFTGDTPLNVKGSPTPSVTFKFACHRVTSKGYLYESQISTRSSSNSSRLSFDV</sequence>
<reference evidence="1" key="1">
    <citation type="journal article" date="2023" name="G3 (Bethesda)">
        <title>A reference genome for the long-term kleptoplast-retaining sea slug Elysia crispata morphotype clarki.</title>
        <authorList>
            <person name="Eastman K.E."/>
            <person name="Pendleton A.L."/>
            <person name="Shaikh M.A."/>
            <person name="Suttiyut T."/>
            <person name="Ogas R."/>
            <person name="Tomko P."/>
            <person name="Gavelis G."/>
            <person name="Widhalm J.R."/>
            <person name="Wisecaver J.H."/>
        </authorList>
    </citation>
    <scope>NUCLEOTIDE SEQUENCE</scope>
    <source>
        <strain evidence="1">ECLA1</strain>
    </source>
</reference>
<dbReference type="AlphaFoldDB" id="A0AAE0XZ98"/>
<dbReference type="EMBL" id="JAWDGP010007247">
    <property type="protein sequence ID" value="KAK3727250.1"/>
    <property type="molecule type" value="Genomic_DNA"/>
</dbReference>
<proteinExistence type="predicted"/>
<evidence type="ECO:0000313" key="1">
    <source>
        <dbReference type="EMBL" id="KAK3727250.1"/>
    </source>
</evidence>
<name>A0AAE0XZ98_9GAST</name>
<organism evidence="1 2">
    <name type="scientific">Elysia crispata</name>
    <name type="common">lettuce slug</name>
    <dbReference type="NCBI Taxonomy" id="231223"/>
    <lineage>
        <taxon>Eukaryota</taxon>
        <taxon>Metazoa</taxon>
        <taxon>Spiralia</taxon>
        <taxon>Lophotrochozoa</taxon>
        <taxon>Mollusca</taxon>
        <taxon>Gastropoda</taxon>
        <taxon>Heterobranchia</taxon>
        <taxon>Euthyneura</taxon>
        <taxon>Panpulmonata</taxon>
        <taxon>Sacoglossa</taxon>
        <taxon>Placobranchoidea</taxon>
        <taxon>Plakobranchidae</taxon>
        <taxon>Elysia</taxon>
    </lineage>
</organism>
<dbReference type="Proteomes" id="UP001283361">
    <property type="component" value="Unassembled WGS sequence"/>
</dbReference>
<accession>A0AAE0XZ98</accession>